<dbReference type="GO" id="GO:0005737">
    <property type="term" value="C:cytoplasm"/>
    <property type="evidence" value="ECO:0007669"/>
    <property type="project" value="TreeGrafter"/>
</dbReference>
<dbReference type="SUPFAM" id="SSF52833">
    <property type="entry name" value="Thioredoxin-like"/>
    <property type="match status" value="1"/>
</dbReference>
<evidence type="ECO:0000256" key="5">
    <source>
        <dbReference type="ARBA" id="ARBA00023002"/>
    </source>
</evidence>
<evidence type="ECO:0000256" key="11">
    <source>
        <dbReference type="ARBA" id="ARBA00049091"/>
    </source>
</evidence>
<keyword evidence="5" id="KW-0560">Oxidoreductase</keyword>
<dbReference type="Proteomes" id="UP000243588">
    <property type="component" value="Unassembled WGS sequence"/>
</dbReference>
<dbReference type="InterPro" id="IPR000866">
    <property type="entry name" value="AhpC/TSA"/>
</dbReference>
<evidence type="ECO:0000256" key="8">
    <source>
        <dbReference type="ARBA" id="ARBA00032824"/>
    </source>
</evidence>
<keyword evidence="7" id="KW-0676">Redox-active center</keyword>
<name>A0A1G8F9M1_9FLAO</name>
<comment type="similarity">
    <text evidence="9">Belongs to the peroxiredoxin family. BCP/PrxQ subfamily.</text>
</comment>
<accession>A0A1G8F9M1</accession>
<keyword evidence="3" id="KW-0575">Peroxidase</keyword>
<dbReference type="PROSITE" id="PS51352">
    <property type="entry name" value="THIOREDOXIN_2"/>
    <property type="match status" value="1"/>
</dbReference>
<sequence length="212" mass="23859">MNEVKQALEEIKQVMAKQLPAEVVEAFNYSIEDLKSQDELKSVVEVGDLFPDACLLTVEGERIDLKELYGSSKLIVSFVRGNWCPFCSVEVSFLAKNYAEIKQKGGEVVVITPQKSSFNAAWSTEASFPFRVLQDKDNALSNLLGISFALQENVIPYYKALGIDLTLINGNEAYKLPIPVTYIVNEKGIVVYKYEDKDYMNRVEVTELLINI</sequence>
<dbReference type="PANTHER" id="PTHR42801">
    <property type="entry name" value="THIOREDOXIN-DEPENDENT PEROXIDE REDUCTASE"/>
    <property type="match status" value="1"/>
</dbReference>
<evidence type="ECO:0000256" key="2">
    <source>
        <dbReference type="ARBA" id="ARBA00013017"/>
    </source>
</evidence>
<evidence type="ECO:0000256" key="1">
    <source>
        <dbReference type="ARBA" id="ARBA00003330"/>
    </source>
</evidence>
<evidence type="ECO:0000256" key="9">
    <source>
        <dbReference type="ARBA" id="ARBA00038489"/>
    </source>
</evidence>
<evidence type="ECO:0000256" key="4">
    <source>
        <dbReference type="ARBA" id="ARBA00022862"/>
    </source>
</evidence>
<reference evidence="14" key="1">
    <citation type="submission" date="2016-10" db="EMBL/GenBank/DDBJ databases">
        <authorList>
            <person name="Varghese N."/>
            <person name="Submissions S."/>
        </authorList>
    </citation>
    <scope>NUCLEOTIDE SEQUENCE [LARGE SCALE GENOMIC DNA]</scope>
    <source>
        <strain evidence="14">DSM 23313</strain>
    </source>
</reference>
<evidence type="ECO:0000313" key="14">
    <source>
        <dbReference type="Proteomes" id="UP000243588"/>
    </source>
</evidence>
<dbReference type="GO" id="GO:0008379">
    <property type="term" value="F:thioredoxin peroxidase activity"/>
    <property type="evidence" value="ECO:0007669"/>
    <property type="project" value="TreeGrafter"/>
</dbReference>
<keyword evidence="4" id="KW-0049">Antioxidant</keyword>
<dbReference type="GO" id="GO:0034599">
    <property type="term" value="P:cellular response to oxidative stress"/>
    <property type="evidence" value="ECO:0007669"/>
    <property type="project" value="TreeGrafter"/>
</dbReference>
<dbReference type="EMBL" id="FNDQ01000015">
    <property type="protein sequence ID" value="SDH78833.1"/>
    <property type="molecule type" value="Genomic_DNA"/>
</dbReference>
<dbReference type="InterPro" id="IPR013766">
    <property type="entry name" value="Thioredoxin_domain"/>
</dbReference>
<dbReference type="InterPro" id="IPR050924">
    <property type="entry name" value="Peroxiredoxin_BCP/PrxQ"/>
</dbReference>
<dbReference type="Gene3D" id="3.40.30.10">
    <property type="entry name" value="Glutaredoxin"/>
    <property type="match status" value="1"/>
</dbReference>
<dbReference type="STRING" id="702745.SAMN05421818_11536"/>
<evidence type="ECO:0000256" key="6">
    <source>
        <dbReference type="ARBA" id="ARBA00023157"/>
    </source>
</evidence>
<keyword evidence="14" id="KW-1185">Reference proteome</keyword>
<evidence type="ECO:0000256" key="10">
    <source>
        <dbReference type="ARBA" id="ARBA00042639"/>
    </source>
</evidence>
<dbReference type="EC" id="1.11.1.24" evidence="2"/>
<dbReference type="RefSeq" id="WP_090409358.1">
    <property type="nucleotide sequence ID" value="NZ_FNDQ01000015.1"/>
</dbReference>
<comment type="function">
    <text evidence="1">Thiol-specific peroxidase that catalyzes the reduction of hydrogen peroxide and organic hydroperoxides to water and alcohols, respectively. Plays a role in cell protection against oxidative stress by detoxifying peroxides and as sensor of hydrogen peroxide-mediated signaling events.</text>
</comment>
<comment type="catalytic activity">
    <reaction evidence="11">
        <text>a hydroperoxide + [thioredoxin]-dithiol = an alcohol + [thioredoxin]-disulfide + H2O</text>
        <dbReference type="Rhea" id="RHEA:62620"/>
        <dbReference type="Rhea" id="RHEA-COMP:10698"/>
        <dbReference type="Rhea" id="RHEA-COMP:10700"/>
        <dbReference type="ChEBI" id="CHEBI:15377"/>
        <dbReference type="ChEBI" id="CHEBI:29950"/>
        <dbReference type="ChEBI" id="CHEBI:30879"/>
        <dbReference type="ChEBI" id="CHEBI:35924"/>
        <dbReference type="ChEBI" id="CHEBI:50058"/>
        <dbReference type="EC" id="1.11.1.24"/>
    </reaction>
</comment>
<evidence type="ECO:0000256" key="3">
    <source>
        <dbReference type="ARBA" id="ARBA00022559"/>
    </source>
</evidence>
<organism evidence="13 14">
    <name type="scientific">Myroides phaeus</name>
    <dbReference type="NCBI Taxonomy" id="702745"/>
    <lineage>
        <taxon>Bacteria</taxon>
        <taxon>Pseudomonadati</taxon>
        <taxon>Bacteroidota</taxon>
        <taxon>Flavobacteriia</taxon>
        <taxon>Flavobacteriales</taxon>
        <taxon>Flavobacteriaceae</taxon>
        <taxon>Myroides</taxon>
    </lineage>
</organism>
<dbReference type="AlphaFoldDB" id="A0A1G8F9M1"/>
<keyword evidence="6" id="KW-1015">Disulfide bond</keyword>
<dbReference type="GO" id="GO:0045454">
    <property type="term" value="P:cell redox homeostasis"/>
    <property type="evidence" value="ECO:0007669"/>
    <property type="project" value="TreeGrafter"/>
</dbReference>
<evidence type="ECO:0000313" key="13">
    <source>
        <dbReference type="EMBL" id="SDH78833.1"/>
    </source>
</evidence>
<proteinExistence type="inferred from homology"/>
<dbReference type="InterPro" id="IPR036249">
    <property type="entry name" value="Thioredoxin-like_sf"/>
</dbReference>
<feature type="domain" description="Thioredoxin" evidence="12">
    <location>
        <begin position="44"/>
        <end position="212"/>
    </location>
</feature>
<gene>
    <name evidence="13" type="ORF">SAMN05421818_11536</name>
</gene>
<protein>
    <recommendedName>
        <fullName evidence="2">thioredoxin-dependent peroxiredoxin</fullName>
        <ecNumber evidence="2">1.11.1.24</ecNumber>
    </recommendedName>
    <alternativeName>
        <fullName evidence="8">Thioredoxin peroxidase</fullName>
    </alternativeName>
    <alternativeName>
        <fullName evidence="10">Thioredoxin-dependent peroxiredoxin Bcp</fullName>
    </alternativeName>
</protein>
<dbReference type="PANTHER" id="PTHR42801:SF7">
    <property type="entry name" value="SLL1159 PROTEIN"/>
    <property type="match status" value="1"/>
</dbReference>
<dbReference type="CDD" id="cd02970">
    <property type="entry name" value="PRX_like2"/>
    <property type="match status" value="1"/>
</dbReference>
<evidence type="ECO:0000259" key="12">
    <source>
        <dbReference type="PROSITE" id="PS51352"/>
    </source>
</evidence>
<dbReference type="Pfam" id="PF00578">
    <property type="entry name" value="AhpC-TSA"/>
    <property type="match status" value="1"/>
</dbReference>
<evidence type="ECO:0000256" key="7">
    <source>
        <dbReference type="ARBA" id="ARBA00023284"/>
    </source>
</evidence>